<dbReference type="InterPro" id="IPR036439">
    <property type="entry name" value="Dockerin_dom_sf"/>
</dbReference>
<protein>
    <submittedName>
        <fullName evidence="4">Fibronectin type III domain-containing protein</fullName>
    </submittedName>
</protein>
<dbReference type="Gene3D" id="1.10.1330.10">
    <property type="entry name" value="Dockerin domain"/>
    <property type="match status" value="1"/>
</dbReference>
<dbReference type="CDD" id="cd00063">
    <property type="entry name" value="FN3"/>
    <property type="match status" value="1"/>
</dbReference>
<gene>
    <name evidence="4" type="ORF">H7C18_21690</name>
</gene>
<dbReference type="GO" id="GO:0004553">
    <property type="term" value="F:hydrolase activity, hydrolyzing O-glycosyl compounds"/>
    <property type="evidence" value="ECO:0007669"/>
    <property type="project" value="InterPro"/>
</dbReference>
<dbReference type="InterPro" id="IPR003961">
    <property type="entry name" value="FN3_dom"/>
</dbReference>
<evidence type="ECO:0000256" key="1">
    <source>
        <dbReference type="SAM" id="MobiDB-lite"/>
    </source>
</evidence>
<dbReference type="PANTHER" id="PTHR42767:SF1">
    <property type="entry name" value="ENDO-BETA-1,6-GALACTANASE-LIKE DOMAIN-CONTAINING PROTEIN"/>
    <property type="match status" value="1"/>
</dbReference>
<dbReference type="EMBL" id="JACJVO010000028">
    <property type="protein sequence ID" value="MBB6733542.1"/>
    <property type="molecule type" value="Genomic_DNA"/>
</dbReference>
<feature type="chain" id="PRO_5030843833" evidence="2">
    <location>
        <begin position="33"/>
        <end position="1595"/>
    </location>
</feature>
<name>A0A7X0SP13_9BACL</name>
<feature type="domain" description="Fibronectin type-III" evidence="3">
    <location>
        <begin position="1198"/>
        <end position="1285"/>
    </location>
</feature>
<dbReference type="PROSITE" id="PS00018">
    <property type="entry name" value="EF_HAND_1"/>
    <property type="match status" value="1"/>
</dbReference>
<dbReference type="InterPro" id="IPR013780">
    <property type="entry name" value="Glyco_hydro_b"/>
</dbReference>
<dbReference type="InterPro" id="IPR036116">
    <property type="entry name" value="FN3_sf"/>
</dbReference>
<dbReference type="Gene3D" id="2.60.40.1180">
    <property type="entry name" value="Golgi alpha-mannosidase II"/>
    <property type="match status" value="1"/>
</dbReference>
<feature type="signal peptide" evidence="2">
    <location>
        <begin position="1"/>
        <end position="32"/>
    </location>
</feature>
<dbReference type="Pfam" id="PF00041">
    <property type="entry name" value="fn3"/>
    <property type="match status" value="1"/>
</dbReference>
<comment type="caution">
    <text evidence="4">The sequence shown here is derived from an EMBL/GenBank/DDBJ whole genome shotgun (WGS) entry which is preliminary data.</text>
</comment>
<keyword evidence="2" id="KW-0732">Signal</keyword>
<dbReference type="Gene3D" id="3.20.20.80">
    <property type="entry name" value="Glycosidases"/>
    <property type="match status" value="1"/>
</dbReference>
<evidence type="ECO:0000259" key="3">
    <source>
        <dbReference type="PROSITE" id="PS50853"/>
    </source>
</evidence>
<dbReference type="CDD" id="cd14254">
    <property type="entry name" value="Dockerin_II"/>
    <property type="match status" value="1"/>
</dbReference>
<dbReference type="RefSeq" id="WP_185131208.1">
    <property type="nucleotide sequence ID" value="NZ_JACJVO010000028.1"/>
</dbReference>
<dbReference type="GO" id="GO:0000272">
    <property type="term" value="P:polysaccharide catabolic process"/>
    <property type="evidence" value="ECO:0007669"/>
    <property type="project" value="InterPro"/>
</dbReference>
<feature type="region of interest" description="Disordered" evidence="1">
    <location>
        <begin position="1183"/>
        <end position="1206"/>
    </location>
</feature>
<organism evidence="4 5">
    <name type="scientific">Cohnella zeiphila</name>
    <dbReference type="NCBI Taxonomy" id="2761120"/>
    <lineage>
        <taxon>Bacteria</taxon>
        <taxon>Bacillati</taxon>
        <taxon>Bacillota</taxon>
        <taxon>Bacilli</taxon>
        <taxon>Bacillales</taxon>
        <taxon>Paenibacillaceae</taxon>
        <taxon>Cohnella</taxon>
    </lineage>
</organism>
<dbReference type="InterPro" id="IPR018247">
    <property type="entry name" value="EF_Hand_1_Ca_BS"/>
</dbReference>
<dbReference type="SUPFAM" id="SSF49265">
    <property type="entry name" value="Fibronectin type III"/>
    <property type="match status" value="1"/>
</dbReference>
<evidence type="ECO:0000256" key="2">
    <source>
        <dbReference type="SAM" id="SignalP"/>
    </source>
</evidence>
<dbReference type="PANTHER" id="PTHR42767">
    <property type="entry name" value="ENDO-BETA-1,6-GALACTANASE"/>
    <property type="match status" value="1"/>
</dbReference>
<accession>A0A7X0SP13</accession>
<dbReference type="InterPro" id="IPR013783">
    <property type="entry name" value="Ig-like_fold"/>
</dbReference>
<dbReference type="Gene3D" id="2.60.40.10">
    <property type="entry name" value="Immunoglobulins"/>
    <property type="match status" value="3"/>
</dbReference>
<dbReference type="Pfam" id="PF00404">
    <property type="entry name" value="Dockerin_1"/>
    <property type="match status" value="1"/>
</dbReference>
<dbReference type="PROSITE" id="PS50853">
    <property type="entry name" value="FN3"/>
    <property type="match status" value="1"/>
</dbReference>
<sequence length="1595" mass="168172">MSSKRSRGRIGILLLVALLSATWLLPAGFAAADEMNPTGAAIDFQDAATATNGWQADNQYQLAADDGALKVQGNKNDIWAAFNYQFSSALDISQHPYVSVKVKAERDLNFSLYLWDAAQQYSYPKVTPIEVVHSGRFTEMTFDFTGQALDLSSITTIALIVNPATGFQGTFWIDDLKLGDQAVVAPNMTNVEPQSAPINAPEQTVKLRGIRNALGGSEPISLTAASSDPTLVPDPTIDNGGGGTATLHYAPSPDRYGTAIVTITAASGSGSRDFRFDVDIQRNEAPSMTAIGVQDLKAGQPYSVPLTGIDDGNSGARQQLTLTAVSSAPSVVPDPAIDYRSDDRYGTLTLSPPAGASGEADITVTVQDDGGTAAGGADTVSRTFHVRVFDSLNRPPTIGTIQDVVIDEDGTVSVPVTGLADGDGGTQQLTVTAVSSNPSVLPNPNVQYAPGDAAAALTLAPAAGATGEADVTVTVTDNGANGHNNGNLSAQTTFQVKVRTPPLLGLTENFDDGTFSDRWGNNGNDGVHTLSVQDGVLRIAVDKGNYPWAGLWYSLPKEMDLSENPYFSIKMKMDQPTKDVTLFLWDANGKYTTGTPGAITKTVTGDMTQYEYDFHDHFNSADGSKVDPTRITALMWTFAPAESNWKGTFYFDDLQVGDEADMPPISAAIDDIPDVTLSLGAGEQTIGLTGIGDGTGHTNGVTLTAVSSNATLVPDPTAGEPSSDGTATLRFTPATGQTGSADITVTASAVGTASTAKTFKVTVLDPSGSTPVQVDIDRGQTYQTMDGMGGFVSSGDQESKIDTLVNLANDLGVSIARFGVIDNDFEPVNDNSDPNSANYGAFNTDAIPWRTMLAYKERTGVDKFILTMWSPAWWLKTNKWVNAQDWAQDNRIDPAYYDEYAEELVAIVKTIKEKTGIDLYAISLQNEPEFNEPYASAQVSPAEYRDLLKAVGPRFEAEGLQTKIFMPEALPAQGHIADYVQAVNSDPAAAPYADILAIHNYDTDGIHVGGPGADGWKSIYQLSRQSPVKKVWMSETSGMAGDWTGAMTLAANIYQSLYYGNASAWVFWDMNDNFNTEGKRNSLFAVSEQFYKYIQPGAVRISAESQASDVLSLAFEDAEKHRFTTVLINSGTEDRFVSLKGTDLPSSYEAYLSSRGRSFQRLADVTDGTVLLPAGSVLTLYSGQELPPPSGDSEPPAAPAGLTATANPDGTVTLQWSASTDNVGVTGYNVYIGTQKANGAPIAGTTWQATGLAASTAYTFAVKAVDAAGNESAAGQPQTVTTAAGPPAEGGGALAYSPFDGTDGVLNGLDDGSGWAEPWTVQNGDTTLPGYAVEHDSPLAYPPLSHNGGYASGGSSYLTAYRTPDRQTAFRDYTTEDDRIGKPGTTLYYSALVRVDQDTTDDVDVGLGSFVSPVVSAGSYGAASQADGTAYWSLKLGDQTVRTNHPVTVGEAALLVVKVTFGDGATEASLYVDPPTLGGAEPSEPDARATMSASLTFRQLSFIAGNQPGVASVDEVRIGSDFAGVTPAADVPPEQPSPDVTGDGLVNIGDLTAVATAFGKPEAYRAQLDANRDGKVDIVDIDFVASALFGWNSAP</sequence>
<dbReference type="InterPro" id="IPR017853">
    <property type="entry name" value="GH"/>
</dbReference>
<dbReference type="InterPro" id="IPR039743">
    <property type="entry name" value="6GAL/EXGAL"/>
</dbReference>
<proteinExistence type="predicted"/>
<dbReference type="Gene3D" id="2.60.120.260">
    <property type="entry name" value="Galactose-binding domain-like"/>
    <property type="match status" value="1"/>
</dbReference>
<evidence type="ECO:0000313" key="4">
    <source>
        <dbReference type="EMBL" id="MBB6733542.1"/>
    </source>
</evidence>
<dbReference type="SUPFAM" id="SSF63446">
    <property type="entry name" value="Type I dockerin domain"/>
    <property type="match status" value="1"/>
</dbReference>
<keyword evidence="5" id="KW-1185">Reference proteome</keyword>
<dbReference type="SMART" id="SM00060">
    <property type="entry name" value="FN3"/>
    <property type="match status" value="2"/>
</dbReference>
<dbReference type="SUPFAM" id="SSF51445">
    <property type="entry name" value="(Trans)glycosidases"/>
    <property type="match status" value="1"/>
</dbReference>
<evidence type="ECO:0000313" key="5">
    <source>
        <dbReference type="Proteomes" id="UP000564644"/>
    </source>
</evidence>
<reference evidence="4 5" key="1">
    <citation type="submission" date="2020-08" db="EMBL/GenBank/DDBJ databases">
        <title>Cohnella phylogeny.</title>
        <authorList>
            <person name="Dunlap C."/>
        </authorList>
    </citation>
    <scope>NUCLEOTIDE SEQUENCE [LARGE SCALE GENOMIC DNA]</scope>
    <source>
        <strain evidence="4 5">CBP 2801</strain>
    </source>
</reference>
<dbReference type="InterPro" id="IPR002105">
    <property type="entry name" value="Dockerin_1_rpt"/>
</dbReference>
<dbReference type="Proteomes" id="UP000564644">
    <property type="component" value="Unassembled WGS sequence"/>
</dbReference>